<accession>A0A448YV67</accession>
<organism evidence="1 2">
    <name type="scientific">Pseudo-nitzschia multistriata</name>
    <dbReference type="NCBI Taxonomy" id="183589"/>
    <lineage>
        <taxon>Eukaryota</taxon>
        <taxon>Sar</taxon>
        <taxon>Stramenopiles</taxon>
        <taxon>Ochrophyta</taxon>
        <taxon>Bacillariophyta</taxon>
        <taxon>Bacillariophyceae</taxon>
        <taxon>Bacillariophycidae</taxon>
        <taxon>Bacillariales</taxon>
        <taxon>Bacillariaceae</taxon>
        <taxon>Pseudo-nitzschia</taxon>
    </lineage>
</organism>
<evidence type="ECO:0000313" key="1">
    <source>
        <dbReference type="EMBL" id="VEU33674.1"/>
    </source>
</evidence>
<dbReference type="Proteomes" id="UP000291116">
    <property type="component" value="Unassembled WGS sequence"/>
</dbReference>
<evidence type="ECO:0000313" key="2">
    <source>
        <dbReference type="Proteomes" id="UP000291116"/>
    </source>
</evidence>
<dbReference type="AlphaFoldDB" id="A0A448YV67"/>
<sequence>MGVIFLFVQTVDFRLTHRFCESIVLFFCFVKTDKQEFNVVAFLRNIPINHGQFRHEKSSGQMMTFSSKNDGNFFALEIALVSVGPGDLERVETAPAY</sequence>
<keyword evidence="2" id="KW-1185">Reference proteome</keyword>
<name>A0A448YV67_9STRA</name>
<protein>
    <submittedName>
        <fullName evidence="1">Uncharacterized protein</fullName>
    </submittedName>
</protein>
<dbReference type="EMBL" id="CAACVS010000005">
    <property type="protein sequence ID" value="VEU33674.1"/>
    <property type="molecule type" value="Genomic_DNA"/>
</dbReference>
<proteinExistence type="predicted"/>
<gene>
    <name evidence="1" type="ORF">PSNMU_V1.4_AUG-EV-PASAV3_0003630</name>
</gene>
<reference evidence="1 2" key="1">
    <citation type="submission" date="2019-01" db="EMBL/GenBank/DDBJ databases">
        <authorList>
            <person name="Ferrante I. M."/>
        </authorList>
    </citation>
    <scope>NUCLEOTIDE SEQUENCE [LARGE SCALE GENOMIC DNA]</scope>
    <source>
        <strain evidence="1 2">B856</strain>
    </source>
</reference>